<dbReference type="EMBL" id="JAJISD010000014">
    <property type="protein sequence ID" value="MCC8432323.1"/>
    <property type="molecule type" value="Genomic_DNA"/>
</dbReference>
<keyword evidence="3" id="KW-1185">Reference proteome</keyword>
<evidence type="ECO:0000313" key="2">
    <source>
        <dbReference type="EMBL" id="MCC8432323.1"/>
    </source>
</evidence>
<comment type="caution">
    <text evidence="2">The sequence shown here is derived from an EMBL/GenBank/DDBJ whole genome shotgun (WGS) entry which is preliminary data.</text>
</comment>
<reference evidence="2 3" key="1">
    <citation type="submission" date="2021-11" db="EMBL/GenBank/DDBJ databases">
        <authorList>
            <person name="Lee D.-H."/>
            <person name="Kim S.-B."/>
        </authorList>
    </citation>
    <scope>NUCLEOTIDE SEQUENCE [LARGE SCALE GENOMIC DNA]</scope>
    <source>
        <strain evidence="2 3">KCTC 52223</strain>
    </source>
</reference>
<dbReference type="RefSeq" id="WP_230553743.1">
    <property type="nucleotide sequence ID" value="NZ_JAJISD010000014.1"/>
</dbReference>
<gene>
    <name evidence="2" type="ORF">LJ725_25390</name>
</gene>
<keyword evidence="1" id="KW-0812">Transmembrane</keyword>
<feature type="transmembrane region" description="Helical" evidence="1">
    <location>
        <begin position="33"/>
        <end position="50"/>
    </location>
</feature>
<evidence type="ECO:0000313" key="3">
    <source>
        <dbReference type="Proteomes" id="UP001198862"/>
    </source>
</evidence>
<feature type="transmembrane region" description="Helical" evidence="1">
    <location>
        <begin position="6"/>
        <end position="24"/>
    </location>
</feature>
<dbReference type="Proteomes" id="UP001198862">
    <property type="component" value="Unassembled WGS sequence"/>
</dbReference>
<sequence>MNNLYPIVTALCVGGAVALAAWLARRRAWPQRLGLGLAAAVIVTLVFTAARPEVERFAFERSDAYAWSVVRARLVAQDPVLLDVFALDPSIEAELSSGLLSVLRESRIGMDDPAILPAASKAAAAVYRAKVLPVAQRGSDEAVAAWGDGTAATLQAFRTVSDEACADYAMTGVNRTPPNLRVDAALSARQRAMVAAYRSSNPGSKLPSAEELGAAYEQARTLAEPPFEEADMAAFRDLKDQPKARQCDLMLRLFGAIDRLPLKQKAAIYRTIMANG</sequence>
<name>A0ABS8L1V3_9HYPH</name>
<keyword evidence="1" id="KW-1133">Transmembrane helix</keyword>
<proteinExistence type="predicted"/>
<accession>A0ABS8L1V3</accession>
<keyword evidence="1" id="KW-0472">Membrane</keyword>
<protein>
    <submittedName>
        <fullName evidence="2">Uncharacterized protein</fullName>
    </submittedName>
</protein>
<organism evidence="2 3">
    <name type="scientific">Reyranella aquatilis</name>
    <dbReference type="NCBI Taxonomy" id="2035356"/>
    <lineage>
        <taxon>Bacteria</taxon>
        <taxon>Pseudomonadati</taxon>
        <taxon>Pseudomonadota</taxon>
        <taxon>Alphaproteobacteria</taxon>
        <taxon>Hyphomicrobiales</taxon>
        <taxon>Reyranellaceae</taxon>
        <taxon>Reyranella</taxon>
    </lineage>
</organism>
<evidence type="ECO:0000256" key="1">
    <source>
        <dbReference type="SAM" id="Phobius"/>
    </source>
</evidence>